<dbReference type="InterPro" id="IPR005839">
    <property type="entry name" value="Methylthiotransferase"/>
</dbReference>
<accession>A0A1W1VSI2</accession>
<dbReference type="GO" id="GO:0051539">
    <property type="term" value="F:4 iron, 4 sulfur cluster binding"/>
    <property type="evidence" value="ECO:0007669"/>
    <property type="project" value="UniProtKB-UniRule"/>
</dbReference>
<keyword evidence="4 8" id="KW-0949">S-adenosyl-L-methionine</keyword>
<dbReference type="InterPro" id="IPR005840">
    <property type="entry name" value="Ribosomal_uS12_MeSTrfase_RimO"/>
</dbReference>
<dbReference type="AlphaFoldDB" id="A0A1W1VSI2"/>
<dbReference type="InterPro" id="IPR006638">
    <property type="entry name" value="Elp3/MiaA/NifB-like_rSAM"/>
</dbReference>
<dbReference type="PANTHER" id="PTHR43837">
    <property type="entry name" value="RIBOSOMAL PROTEIN S12 METHYLTHIOTRANSFERASE RIMO"/>
    <property type="match status" value="1"/>
</dbReference>
<evidence type="ECO:0000256" key="4">
    <source>
        <dbReference type="ARBA" id="ARBA00022691"/>
    </source>
</evidence>
<keyword evidence="1 8" id="KW-0004">4Fe-4S</keyword>
<comment type="catalytic activity">
    <reaction evidence="8">
        <text>L-aspartate(89)-[ribosomal protein uS12]-hydrogen + (sulfur carrier)-SH + AH2 + 2 S-adenosyl-L-methionine = 3-methylsulfanyl-L-aspartate(89)-[ribosomal protein uS12]-hydrogen + (sulfur carrier)-H + 5'-deoxyadenosine + L-methionine + A + S-adenosyl-L-homocysteine + 2 H(+)</text>
        <dbReference type="Rhea" id="RHEA:37087"/>
        <dbReference type="Rhea" id="RHEA-COMP:10460"/>
        <dbReference type="Rhea" id="RHEA-COMP:10461"/>
        <dbReference type="Rhea" id="RHEA-COMP:14737"/>
        <dbReference type="Rhea" id="RHEA-COMP:14739"/>
        <dbReference type="ChEBI" id="CHEBI:13193"/>
        <dbReference type="ChEBI" id="CHEBI:15378"/>
        <dbReference type="ChEBI" id="CHEBI:17319"/>
        <dbReference type="ChEBI" id="CHEBI:17499"/>
        <dbReference type="ChEBI" id="CHEBI:29917"/>
        <dbReference type="ChEBI" id="CHEBI:29961"/>
        <dbReference type="ChEBI" id="CHEBI:57844"/>
        <dbReference type="ChEBI" id="CHEBI:57856"/>
        <dbReference type="ChEBI" id="CHEBI:59789"/>
        <dbReference type="ChEBI" id="CHEBI:64428"/>
        <dbReference type="ChEBI" id="CHEBI:73599"/>
        <dbReference type="EC" id="2.8.4.4"/>
    </reaction>
</comment>
<dbReference type="InterPro" id="IPR012340">
    <property type="entry name" value="NA-bd_OB-fold"/>
</dbReference>
<dbReference type="STRING" id="656914.SAMN00017405_1498"/>
<evidence type="ECO:0000256" key="7">
    <source>
        <dbReference type="ARBA" id="ARBA00023014"/>
    </source>
</evidence>
<keyword evidence="7 8" id="KW-0411">Iron-sulfur</keyword>
<dbReference type="InterPro" id="IPR020612">
    <property type="entry name" value="Methylthiotransferase_CS"/>
</dbReference>
<keyword evidence="5 8" id="KW-0479">Metal-binding</keyword>
<feature type="binding site" evidence="8">
    <location>
        <position position="155"/>
    </location>
    <ligand>
        <name>[4Fe-4S] cluster</name>
        <dbReference type="ChEBI" id="CHEBI:49883"/>
        <label>2</label>
        <note>4Fe-4S-S-AdoMet</note>
    </ligand>
</feature>
<feature type="binding site" evidence="8">
    <location>
        <position position="81"/>
    </location>
    <ligand>
        <name>[4Fe-4S] cluster</name>
        <dbReference type="ChEBI" id="CHEBI:49883"/>
        <label>1</label>
    </ligand>
</feature>
<comment type="function">
    <text evidence="8">Catalyzes the methylthiolation of an aspartic acid residue of ribosomal protein uS12.</text>
</comment>
<dbReference type="Proteomes" id="UP000192731">
    <property type="component" value="Unassembled WGS sequence"/>
</dbReference>
<dbReference type="InterPro" id="IPR013848">
    <property type="entry name" value="Methylthiotransferase_N"/>
</dbReference>
<dbReference type="GO" id="GO:0005840">
    <property type="term" value="C:ribosome"/>
    <property type="evidence" value="ECO:0007669"/>
    <property type="project" value="UniProtKB-KW"/>
</dbReference>
<dbReference type="InterPro" id="IPR058240">
    <property type="entry name" value="rSAM_sf"/>
</dbReference>
<dbReference type="NCBIfam" id="TIGR00089">
    <property type="entry name" value="MiaB/RimO family radical SAM methylthiotransferase"/>
    <property type="match status" value="1"/>
</dbReference>
<dbReference type="InterPro" id="IPR023404">
    <property type="entry name" value="rSAM_horseshoe"/>
</dbReference>
<dbReference type="PROSITE" id="PS01278">
    <property type="entry name" value="MTTASE_RADICAL"/>
    <property type="match status" value="1"/>
</dbReference>
<comment type="subcellular location">
    <subcellularLocation>
        <location evidence="8">Cytoplasm</location>
    </subcellularLocation>
</comment>
<keyword evidence="11" id="KW-0687">Ribonucleoprotein</keyword>
<feature type="binding site" evidence="8">
    <location>
        <position position="47"/>
    </location>
    <ligand>
        <name>[4Fe-4S] cluster</name>
        <dbReference type="ChEBI" id="CHEBI:49883"/>
        <label>1</label>
    </ligand>
</feature>
<dbReference type="InterPro" id="IPR038135">
    <property type="entry name" value="Methylthiotransferase_N_sf"/>
</dbReference>
<dbReference type="NCBIfam" id="TIGR01125">
    <property type="entry name" value="30S ribosomal protein S12 methylthiotransferase RimO"/>
    <property type="match status" value="1"/>
</dbReference>
<feature type="binding site" evidence="8">
    <location>
        <position position="159"/>
    </location>
    <ligand>
        <name>[4Fe-4S] cluster</name>
        <dbReference type="ChEBI" id="CHEBI:49883"/>
        <label>2</label>
        <note>4Fe-4S-S-AdoMet</note>
    </ligand>
</feature>
<feature type="domain" description="Radical SAM core" evidence="10">
    <location>
        <begin position="141"/>
        <end position="371"/>
    </location>
</feature>
<keyword evidence="6 8" id="KW-0408">Iron</keyword>
<gene>
    <name evidence="8" type="primary">rimO</name>
    <name evidence="11" type="ORF">SAMN00017405_1498</name>
</gene>
<dbReference type="InterPro" id="IPR007197">
    <property type="entry name" value="rSAM"/>
</dbReference>
<proteinExistence type="inferred from homology"/>
<dbReference type="SFLD" id="SFLDS00029">
    <property type="entry name" value="Radical_SAM"/>
    <property type="match status" value="1"/>
</dbReference>
<evidence type="ECO:0000313" key="11">
    <source>
        <dbReference type="EMBL" id="SMB96296.1"/>
    </source>
</evidence>
<dbReference type="Gene3D" id="3.80.30.20">
    <property type="entry name" value="tm_1862 like domain"/>
    <property type="match status" value="1"/>
</dbReference>
<dbReference type="GO" id="GO:0046872">
    <property type="term" value="F:metal ion binding"/>
    <property type="evidence" value="ECO:0007669"/>
    <property type="project" value="UniProtKB-KW"/>
</dbReference>
<dbReference type="GO" id="GO:0005829">
    <property type="term" value="C:cytosol"/>
    <property type="evidence" value="ECO:0007669"/>
    <property type="project" value="TreeGrafter"/>
</dbReference>
<dbReference type="PANTHER" id="PTHR43837:SF1">
    <property type="entry name" value="RIBOSOMAL PROTEIN US12 METHYLTHIOTRANSFERASE RIMO"/>
    <property type="match status" value="1"/>
</dbReference>
<evidence type="ECO:0000256" key="1">
    <source>
        <dbReference type="ARBA" id="ARBA00022485"/>
    </source>
</evidence>
<organism evidence="11 12">
    <name type="scientific">Desulfonispora thiosulfatigenes DSM 11270</name>
    <dbReference type="NCBI Taxonomy" id="656914"/>
    <lineage>
        <taxon>Bacteria</taxon>
        <taxon>Bacillati</taxon>
        <taxon>Bacillota</taxon>
        <taxon>Clostridia</taxon>
        <taxon>Eubacteriales</taxon>
        <taxon>Peptococcaceae</taxon>
        <taxon>Desulfonispora</taxon>
    </lineage>
</organism>
<dbReference type="Gene3D" id="2.40.50.140">
    <property type="entry name" value="Nucleic acid-binding proteins"/>
    <property type="match status" value="1"/>
</dbReference>
<evidence type="ECO:0000256" key="6">
    <source>
        <dbReference type="ARBA" id="ARBA00023004"/>
    </source>
</evidence>
<dbReference type="EMBL" id="FWWT01000023">
    <property type="protein sequence ID" value="SMB96296.1"/>
    <property type="molecule type" value="Genomic_DNA"/>
</dbReference>
<dbReference type="Pfam" id="PF00919">
    <property type="entry name" value="UPF0004"/>
    <property type="match status" value="1"/>
</dbReference>
<comment type="similarity">
    <text evidence="8">Belongs to the methylthiotransferase family. RimO subfamily.</text>
</comment>
<dbReference type="PROSITE" id="PS51449">
    <property type="entry name" value="MTTASE_N"/>
    <property type="match status" value="1"/>
</dbReference>
<keyword evidence="11" id="KW-0689">Ribosomal protein</keyword>
<dbReference type="CDD" id="cd01335">
    <property type="entry name" value="Radical_SAM"/>
    <property type="match status" value="1"/>
</dbReference>
<name>A0A1W1VSI2_DESTI</name>
<dbReference type="GO" id="GO:0140101">
    <property type="term" value="F:catalytic activity, acting on a tRNA"/>
    <property type="evidence" value="ECO:0007669"/>
    <property type="project" value="UniProtKB-ARBA"/>
</dbReference>
<dbReference type="RefSeq" id="WP_084054349.1">
    <property type="nucleotide sequence ID" value="NZ_FWWT01000023.1"/>
</dbReference>
<evidence type="ECO:0000256" key="5">
    <source>
        <dbReference type="ARBA" id="ARBA00022723"/>
    </source>
</evidence>
<comment type="cofactor">
    <cofactor evidence="8">
        <name>[4Fe-4S] cluster</name>
        <dbReference type="ChEBI" id="CHEBI:49883"/>
    </cofactor>
    <text evidence="8">Binds 2 [4Fe-4S] clusters. One cluster is coordinated with 3 cysteines and an exchangeable S-adenosyl-L-methionine.</text>
</comment>
<evidence type="ECO:0000259" key="9">
    <source>
        <dbReference type="PROSITE" id="PS51449"/>
    </source>
</evidence>
<feature type="binding site" evidence="8">
    <location>
        <position position="162"/>
    </location>
    <ligand>
        <name>[4Fe-4S] cluster</name>
        <dbReference type="ChEBI" id="CHEBI:49883"/>
        <label>2</label>
        <note>4Fe-4S-S-AdoMet</note>
    </ligand>
</feature>
<dbReference type="Pfam" id="PF18693">
    <property type="entry name" value="TRAM_2"/>
    <property type="match status" value="1"/>
</dbReference>
<protein>
    <recommendedName>
        <fullName evidence="8">Ribosomal protein uS12 methylthiotransferase RimO</fullName>
        <shortName evidence="8">uS12 MTTase</shortName>
        <shortName evidence="8">uS12 methylthiotransferase</shortName>
        <ecNumber evidence="8">2.8.4.4</ecNumber>
    </recommendedName>
    <alternativeName>
        <fullName evidence="8">Ribosomal protein uS12 (aspartate-C(3))-methylthiotransferase</fullName>
    </alternativeName>
    <alternativeName>
        <fullName evidence="8">Ribosome maturation factor RimO</fullName>
    </alternativeName>
</protein>
<dbReference type="InterPro" id="IPR002792">
    <property type="entry name" value="TRAM_dom"/>
</dbReference>
<dbReference type="PROSITE" id="PS51918">
    <property type="entry name" value="RADICAL_SAM"/>
    <property type="match status" value="1"/>
</dbReference>
<evidence type="ECO:0000256" key="3">
    <source>
        <dbReference type="ARBA" id="ARBA00022679"/>
    </source>
</evidence>
<dbReference type="SFLD" id="SFLDG01082">
    <property type="entry name" value="B12-binding_domain_containing"/>
    <property type="match status" value="1"/>
</dbReference>
<keyword evidence="2 8" id="KW-0963">Cytoplasm</keyword>
<dbReference type="SUPFAM" id="SSF102114">
    <property type="entry name" value="Radical SAM enzymes"/>
    <property type="match status" value="1"/>
</dbReference>
<dbReference type="GO" id="GO:0035600">
    <property type="term" value="P:tRNA methylthiolation"/>
    <property type="evidence" value="ECO:0007669"/>
    <property type="project" value="UniProtKB-ARBA"/>
</dbReference>
<dbReference type="FunFam" id="3.80.30.20:FF:000001">
    <property type="entry name" value="tRNA-2-methylthio-N(6)-dimethylallyladenosine synthase 2"/>
    <property type="match status" value="1"/>
</dbReference>
<keyword evidence="3 8" id="KW-0808">Transferase</keyword>
<dbReference type="SFLD" id="SFLDG01061">
    <property type="entry name" value="methylthiotransferase"/>
    <property type="match status" value="1"/>
</dbReference>
<dbReference type="EC" id="2.8.4.4" evidence="8"/>
<feature type="domain" description="MTTase N-terminal" evidence="9">
    <location>
        <begin position="2"/>
        <end position="118"/>
    </location>
</feature>
<sequence length="446" mass="51715">MKKVALISLGCAKNLIDSENMIALIKDANHTFMNNPEEADIIIINTCGFIGDAKEESINTILEMAQYKKGGKCEVLIVVGCLVQKYHEELHKELPEVDIFLGTTAYEEIMNAVNEFIQNKNYIVKVNNDFKEYIELPRHVSTPSHYAYLRIAEGCDNNCTYCIIPQFRGPYRSRKKDNILKEAEELVNSGVKELLIIAEDITQYGIDLYSDYNLVSLLKDLVKINDLRWVRLLYCYPNNFTDELIEVIRDEPKICKYVDIPLQHSDDNILRKMGRQITENEIRSLLTKIRNKIPEMIIRSTFIVGFPGEEQKNFDNLMKFLEDMKLDRVGAFTYSQEESTPAAKLPRQIDGDVKEERKRRLMELQHDILIEKHDLLRNKIISVQVDECHPERENLWICRSEGEAPEIDPVIMVYSEKTLTLGELIKVKITHLQDYDLIGEVDYELT</sequence>
<evidence type="ECO:0000256" key="2">
    <source>
        <dbReference type="ARBA" id="ARBA00022490"/>
    </source>
</evidence>
<dbReference type="Gene3D" id="3.40.50.12160">
    <property type="entry name" value="Methylthiotransferase, N-terminal domain"/>
    <property type="match status" value="1"/>
</dbReference>
<evidence type="ECO:0000256" key="8">
    <source>
        <dbReference type="HAMAP-Rule" id="MF_01865"/>
    </source>
</evidence>
<dbReference type="GO" id="GO:0103039">
    <property type="term" value="F:protein methylthiotransferase activity"/>
    <property type="evidence" value="ECO:0007669"/>
    <property type="project" value="UniProtKB-EC"/>
</dbReference>
<reference evidence="11 12" key="1">
    <citation type="submission" date="2017-04" db="EMBL/GenBank/DDBJ databases">
        <authorList>
            <person name="Afonso C.L."/>
            <person name="Miller P.J."/>
            <person name="Scott M.A."/>
            <person name="Spackman E."/>
            <person name="Goraichik I."/>
            <person name="Dimitrov K.M."/>
            <person name="Suarez D.L."/>
            <person name="Swayne D.E."/>
        </authorList>
    </citation>
    <scope>NUCLEOTIDE SEQUENCE [LARGE SCALE GENOMIC DNA]</scope>
    <source>
        <strain evidence="11 12">DSM 11270</strain>
    </source>
</reference>
<keyword evidence="12" id="KW-1185">Reference proteome</keyword>
<dbReference type="SFLD" id="SFLDF00274">
    <property type="entry name" value="ribosomal_protein_S12_methylth"/>
    <property type="match status" value="1"/>
</dbReference>
<dbReference type="Pfam" id="PF04055">
    <property type="entry name" value="Radical_SAM"/>
    <property type="match status" value="1"/>
</dbReference>
<evidence type="ECO:0000259" key="10">
    <source>
        <dbReference type="PROSITE" id="PS51918"/>
    </source>
</evidence>
<evidence type="ECO:0000313" key="12">
    <source>
        <dbReference type="Proteomes" id="UP000192731"/>
    </source>
</evidence>
<dbReference type="SMART" id="SM00729">
    <property type="entry name" value="Elp3"/>
    <property type="match status" value="1"/>
</dbReference>
<dbReference type="HAMAP" id="MF_01865">
    <property type="entry name" value="MTTase_RimO"/>
    <property type="match status" value="1"/>
</dbReference>
<feature type="binding site" evidence="8">
    <location>
        <position position="11"/>
    </location>
    <ligand>
        <name>[4Fe-4S] cluster</name>
        <dbReference type="ChEBI" id="CHEBI:49883"/>
        <label>1</label>
    </ligand>
</feature>
<dbReference type="GO" id="GO:0035599">
    <property type="term" value="F:aspartic acid methylthiotransferase activity"/>
    <property type="evidence" value="ECO:0007669"/>
    <property type="project" value="TreeGrafter"/>
</dbReference>